<keyword evidence="4 7" id="KW-0560">Oxidoreductase</keyword>
<name>A0ABQ5U8Q7_9PROT</name>
<keyword evidence="7" id="KW-0460">Magnesium</keyword>
<evidence type="ECO:0000256" key="7">
    <source>
        <dbReference type="HAMAP-Rule" id="MF_00536"/>
    </source>
</evidence>
<dbReference type="Gene3D" id="3.40.718.10">
    <property type="entry name" value="Isopropylmalate Dehydrogenase"/>
    <property type="match status" value="1"/>
</dbReference>
<dbReference type="NCBIfam" id="NF003699">
    <property type="entry name" value="PRK05312.1"/>
    <property type="match status" value="1"/>
</dbReference>
<comment type="subunit">
    <text evidence="7">Homodimer.</text>
</comment>
<feature type="binding site" evidence="7">
    <location>
        <position position="269"/>
    </location>
    <ligand>
        <name>substrate</name>
    </ligand>
</feature>
<feature type="binding site" evidence="7">
    <location>
        <position position="161"/>
    </location>
    <ligand>
        <name>a divalent metal cation</name>
        <dbReference type="ChEBI" id="CHEBI:60240"/>
        <note>ligand shared between dimeric partners</note>
    </ligand>
</feature>
<dbReference type="Proteomes" id="UP001161409">
    <property type="component" value="Unassembled WGS sequence"/>
</dbReference>
<evidence type="ECO:0000313" key="8">
    <source>
        <dbReference type="EMBL" id="GLQ07570.1"/>
    </source>
</evidence>
<dbReference type="InterPro" id="IPR037510">
    <property type="entry name" value="PdxA"/>
</dbReference>
<feature type="binding site" evidence="7">
    <location>
        <position position="261"/>
    </location>
    <ligand>
        <name>a divalent metal cation</name>
        <dbReference type="ChEBI" id="CHEBI:60240"/>
        <note>ligand shared between dimeric partners</note>
    </ligand>
</feature>
<keyword evidence="1 7" id="KW-0963">Cytoplasm</keyword>
<evidence type="ECO:0000256" key="5">
    <source>
        <dbReference type="ARBA" id="ARBA00023027"/>
    </source>
</evidence>
<comment type="miscellaneous">
    <text evidence="7">The active site is located at the dimer interface.</text>
</comment>
<comment type="catalytic activity">
    <reaction evidence="7">
        <text>4-(phosphooxy)-L-threonine + NAD(+) = 3-amino-2-oxopropyl phosphate + CO2 + NADH</text>
        <dbReference type="Rhea" id="RHEA:32275"/>
        <dbReference type="ChEBI" id="CHEBI:16526"/>
        <dbReference type="ChEBI" id="CHEBI:57279"/>
        <dbReference type="ChEBI" id="CHEBI:57540"/>
        <dbReference type="ChEBI" id="CHEBI:57945"/>
        <dbReference type="ChEBI" id="CHEBI:58452"/>
        <dbReference type="EC" id="1.1.1.262"/>
    </reaction>
</comment>
<gene>
    <name evidence="7 8" type="primary">pdxA</name>
    <name evidence="8" type="ORF">GCM10007924_27910</name>
</gene>
<keyword evidence="3 7" id="KW-0521">NADP</keyword>
<dbReference type="InterPro" id="IPR005255">
    <property type="entry name" value="PdxA_fam"/>
</dbReference>
<sequence length="329" mass="34573">MNSIPPLAITMGDPAGIGMEITAKAWAQRHELGLAPFALIANPERVNARLAPLFPDLPIREIAHPAAAAEIFDSALPILSPATGGTAAEDTVAAIEYGVRLCQQGEVSALVTNPIQKKRLYDAGFTHPGHTEFLADLTGAPGKAVMMLACEALKVVPATIHIPLAKVSAALSAGHLEHVIRTTWADLTAKFGIAAPRLVVAGLNPHAGEDGSIGREEQDMIIPLVRKLKAEGLGVTGPFPADSLFHPAARAQYDAAICMYHDQALIPIKTIDFENGVNVTLGLPIIRTSPDHGTADDIAGKGIANPASLIAAIRMATDMARAQRTLPHD</sequence>
<comment type="subcellular location">
    <subcellularLocation>
        <location evidence="7">Cytoplasm</location>
    </subcellularLocation>
</comment>
<keyword evidence="7" id="KW-0862">Zinc</keyword>
<feature type="binding site" evidence="7">
    <location>
        <position position="287"/>
    </location>
    <ligand>
        <name>substrate</name>
    </ligand>
</feature>
<dbReference type="HAMAP" id="MF_00536">
    <property type="entry name" value="PdxA"/>
    <property type="match status" value="1"/>
</dbReference>
<evidence type="ECO:0000256" key="1">
    <source>
        <dbReference type="ARBA" id="ARBA00022490"/>
    </source>
</evidence>
<reference evidence="8" key="2">
    <citation type="submission" date="2023-01" db="EMBL/GenBank/DDBJ databases">
        <title>Draft genome sequence of Sneathiella chinensis strain NBRC 103408.</title>
        <authorList>
            <person name="Sun Q."/>
            <person name="Mori K."/>
        </authorList>
    </citation>
    <scope>NUCLEOTIDE SEQUENCE</scope>
    <source>
        <strain evidence="8">NBRC 103408</strain>
    </source>
</reference>
<keyword evidence="5 7" id="KW-0520">NAD</keyword>
<comment type="pathway">
    <text evidence="7">Cofactor biosynthesis; pyridoxine 5'-phosphate biosynthesis; pyridoxine 5'-phosphate from D-erythrose 4-phosphate: step 4/5.</text>
</comment>
<feature type="binding site" evidence="7">
    <location>
        <position position="130"/>
    </location>
    <ligand>
        <name>substrate</name>
    </ligand>
</feature>
<dbReference type="EMBL" id="BSNF01000008">
    <property type="protein sequence ID" value="GLQ07570.1"/>
    <property type="molecule type" value="Genomic_DNA"/>
</dbReference>
<dbReference type="PANTHER" id="PTHR30004:SF6">
    <property type="entry name" value="D-THREONATE 4-PHOSPHATE DEHYDROGENASE"/>
    <property type="match status" value="1"/>
</dbReference>
<comment type="similarity">
    <text evidence="7">Belongs to the PdxA family.</text>
</comment>
<dbReference type="RefSeq" id="WP_169561636.1">
    <property type="nucleotide sequence ID" value="NZ_BSNF01000008.1"/>
</dbReference>
<accession>A0ABQ5U8Q7</accession>
<feature type="binding site" evidence="7">
    <location>
        <position position="206"/>
    </location>
    <ligand>
        <name>a divalent metal cation</name>
        <dbReference type="ChEBI" id="CHEBI:60240"/>
        <note>ligand shared between dimeric partners</note>
    </ligand>
</feature>
<keyword evidence="9" id="KW-1185">Reference proteome</keyword>
<keyword evidence="6 7" id="KW-0664">Pyridoxine biosynthesis</keyword>
<feature type="binding site" evidence="7">
    <location>
        <position position="131"/>
    </location>
    <ligand>
        <name>substrate</name>
    </ligand>
</feature>
<evidence type="ECO:0000256" key="6">
    <source>
        <dbReference type="ARBA" id="ARBA00023096"/>
    </source>
</evidence>
<dbReference type="Pfam" id="PF04166">
    <property type="entry name" value="PdxA"/>
    <property type="match status" value="1"/>
</dbReference>
<proteinExistence type="inferred from homology"/>
<organism evidence="8 9">
    <name type="scientific">Sneathiella chinensis</name>
    <dbReference type="NCBI Taxonomy" id="349750"/>
    <lineage>
        <taxon>Bacteria</taxon>
        <taxon>Pseudomonadati</taxon>
        <taxon>Pseudomonadota</taxon>
        <taxon>Alphaproteobacteria</taxon>
        <taxon>Sneathiellales</taxon>
        <taxon>Sneathiellaceae</taxon>
        <taxon>Sneathiella</taxon>
    </lineage>
</organism>
<comment type="cofactor">
    <cofactor evidence="7">
        <name>Zn(2+)</name>
        <dbReference type="ChEBI" id="CHEBI:29105"/>
    </cofactor>
    <cofactor evidence="7">
        <name>Mg(2+)</name>
        <dbReference type="ChEBI" id="CHEBI:18420"/>
    </cofactor>
    <cofactor evidence="7">
        <name>Co(2+)</name>
        <dbReference type="ChEBI" id="CHEBI:48828"/>
    </cofactor>
    <text evidence="7">Binds 1 divalent metal cation per subunit. Can use ions such as Zn(2+), Mg(2+) or Co(2+).</text>
</comment>
<protein>
    <recommendedName>
        <fullName evidence="7">4-hydroxythreonine-4-phosphate dehydrogenase</fullName>
        <ecNumber evidence="7">1.1.1.262</ecNumber>
    </recommendedName>
    <alternativeName>
        <fullName evidence="7">4-(phosphohydroxy)-L-threonine dehydrogenase</fullName>
    </alternativeName>
</protein>
<dbReference type="NCBIfam" id="TIGR00557">
    <property type="entry name" value="pdxA"/>
    <property type="match status" value="1"/>
</dbReference>
<keyword evidence="2 7" id="KW-0479">Metal-binding</keyword>
<feature type="binding site" evidence="7">
    <location>
        <position position="278"/>
    </location>
    <ligand>
        <name>substrate</name>
    </ligand>
</feature>
<dbReference type="SUPFAM" id="SSF53659">
    <property type="entry name" value="Isocitrate/Isopropylmalate dehydrogenase-like"/>
    <property type="match status" value="1"/>
</dbReference>
<comment type="function">
    <text evidence="7">Catalyzes the NAD(P)-dependent oxidation of 4-(phosphooxy)-L-threonine (HTP) into 2-amino-3-oxo-4-(phosphooxy)butyric acid which spontaneously decarboxylates to form 3-amino-2-oxopropyl phosphate (AHAP).</text>
</comment>
<keyword evidence="7" id="KW-0170">Cobalt</keyword>
<dbReference type="EC" id="1.1.1.262" evidence="7"/>
<evidence type="ECO:0000313" key="9">
    <source>
        <dbReference type="Proteomes" id="UP001161409"/>
    </source>
</evidence>
<comment type="caution">
    <text evidence="8">The sequence shown here is derived from an EMBL/GenBank/DDBJ whole genome shotgun (WGS) entry which is preliminary data.</text>
</comment>
<evidence type="ECO:0000256" key="4">
    <source>
        <dbReference type="ARBA" id="ARBA00023002"/>
    </source>
</evidence>
<dbReference type="PANTHER" id="PTHR30004">
    <property type="entry name" value="4-HYDROXYTHREONINE-4-PHOSPHATE DEHYDROGENASE"/>
    <property type="match status" value="1"/>
</dbReference>
<reference evidence="8" key="1">
    <citation type="journal article" date="2014" name="Int. J. Syst. Evol. Microbiol.">
        <title>Complete genome of a new Firmicutes species belonging to the dominant human colonic microbiota ('Ruminococcus bicirculans') reveals two chromosomes and a selective capacity to utilize plant glucans.</title>
        <authorList>
            <consortium name="NISC Comparative Sequencing Program"/>
            <person name="Wegmann U."/>
            <person name="Louis P."/>
            <person name="Goesmann A."/>
            <person name="Henrissat B."/>
            <person name="Duncan S.H."/>
            <person name="Flint H.J."/>
        </authorList>
    </citation>
    <scope>NUCLEOTIDE SEQUENCE</scope>
    <source>
        <strain evidence="8">NBRC 103408</strain>
    </source>
</reference>
<evidence type="ECO:0000256" key="3">
    <source>
        <dbReference type="ARBA" id="ARBA00022857"/>
    </source>
</evidence>
<evidence type="ECO:0000256" key="2">
    <source>
        <dbReference type="ARBA" id="ARBA00022723"/>
    </source>
</evidence>